<keyword evidence="2" id="KW-1185">Reference proteome</keyword>
<organism evidence="1 2">
    <name type="scientific">Pandoraea iniqua</name>
    <dbReference type="NCBI Taxonomy" id="2508288"/>
    <lineage>
        <taxon>Bacteria</taxon>
        <taxon>Pseudomonadati</taxon>
        <taxon>Pseudomonadota</taxon>
        <taxon>Betaproteobacteria</taxon>
        <taxon>Burkholderiales</taxon>
        <taxon>Burkholderiaceae</taxon>
        <taxon>Pandoraea</taxon>
    </lineage>
</organism>
<evidence type="ECO:0008006" key="3">
    <source>
        <dbReference type="Google" id="ProtNLM"/>
    </source>
</evidence>
<name>A0A5E4W3W9_9BURK</name>
<dbReference type="RefSeq" id="WP_150684683.1">
    <property type="nucleotide sequence ID" value="NZ_CABPSI010000003.1"/>
</dbReference>
<dbReference type="GO" id="GO:0015035">
    <property type="term" value="F:protein-disulfide reductase activity"/>
    <property type="evidence" value="ECO:0007669"/>
    <property type="project" value="InterPro"/>
</dbReference>
<reference evidence="1 2" key="1">
    <citation type="submission" date="2019-08" db="EMBL/GenBank/DDBJ databases">
        <authorList>
            <person name="Peeters C."/>
        </authorList>
    </citation>
    <scope>NUCLEOTIDE SEQUENCE [LARGE SCALE GENOMIC DNA]</scope>
    <source>
        <strain evidence="1 2">LMG 31115</strain>
    </source>
</reference>
<dbReference type="Pfam" id="PF04134">
    <property type="entry name" value="DCC1-like"/>
    <property type="match status" value="1"/>
</dbReference>
<accession>A0A5E4W3W9</accession>
<dbReference type="AlphaFoldDB" id="A0A5E4W3W9"/>
<dbReference type="InterPro" id="IPR044691">
    <property type="entry name" value="DCC1_Trx"/>
</dbReference>
<proteinExistence type="predicted"/>
<gene>
    <name evidence="1" type="ORF">PIN31115_02975</name>
</gene>
<protein>
    <recommendedName>
        <fullName evidence="3">Thiol-disulfide oxidoreductase</fullName>
    </recommendedName>
</protein>
<dbReference type="PANTHER" id="PTHR34290">
    <property type="entry name" value="SI:CH73-390P7.2"/>
    <property type="match status" value="1"/>
</dbReference>
<dbReference type="InterPro" id="IPR007263">
    <property type="entry name" value="DCC1-like"/>
</dbReference>
<evidence type="ECO:0000313" key="1">
    <source>
        <dbReference type="EMBL" id="VVE17950.1"/>
    </source>
</evidence>
<dbReference type="EMBL" id="CABPSI010000003">
    <property type="protein sequence ID" value="VVE17950.1"/>
    <property type="molecule type" value="Genomic_DNA"/>
</dbReference>
<dbReference type="Proteomes" id="UP000333828">
    <property type="component" value="Unassembled WGS sequence"/>
</dbReference>
<sequence>MRTTALTVYFDGNCPICTREIRQLRARDRAERLAFVDISEPAFDPSPLGVSLSALNAQMHAWNADGECLIGIDAIFAAYTLTGRGWLVAPLRAPALRPAARALYRLFARNRLRVSRWLGVRTEPDCVDGACAAKVYSDPRRKP</sequence>
<evidence type="ECO:0000313" key="2">
    <source>
        <dbReference type="Proteomes" id="UP000333828"/>
    </source>
</evidence>
<dbReference type="PANTHER" id="PTHR34290:SF2">
    <property type="entry name" value="OS04G0668800 PROTEIN"/>
    <property type="match status" value="1"/>
</dbReference>